<name>A0A2P7Q2X5_9FIRM</name>
<dbReference type="GO" id="GO:0051607">
    <property type="term" value="P:defense response to virus"/>
    <property type="evidence" value="ECO:0007669"/>
    <property type="project" value="UniProtKB-KW"/>
</dbReference>
<reference evidence="3" key="1">
    <citation type="thesis" date="2015" institute="Rutgers" country="The State University of New Jersey, 14 College Farm Rd., New Brunswick, NJ, USA">
        <title>Ammonia toxicity in bacteria and its implications for treatment of and resource recovery from highly nitrogenous organic wastes.</title>
        <authorList>
            <person name="Luther A.K."/>
        </authorList>
    </citation>
    <scope>NUCLEOTIDE SEQUENCE</scope>
    <source>
        <strain evidence="3">RT-10B</strain>
    </source>
</reference>
<dbReference type="AlphaFoldDB" id="A0A2P7Q2X5"/>
<organism evidence="3 4">
    <name type="scientific">Peptostreptococcus russellii</name>
    <dbReference type="NCBI Taxonomy" id="215200"/>
    <lineage>
        <taxon>Bacteria</taxon>
        <taxon>Bacillati</taxon>
        <taxon>Bacillota</taxon>
        <taxon>Clostridia</taxon>
        <taxon>Peptostreptococcales</taxon>
        <taxon>Peptostreptococcaceae</taxon>
        <taxon>Peptostreptococcus</taxon>
    </lineage>
</organism>
<evidence type="ECO:0000313" key="3">
    <source>
        <dbReference type="EMBL" id="PSJ32300.1"/>
    </source>
</evidence>
<accession>A0A2P7Q2X5</accession>
<dbReference type="InterPro" id="IPR021124">
    <property type="entry name" value="CRISPR-assoc_prot_Cas5"/>
</dbReference>
<gene>
    <name evidence="3" type="ORF">UF10_00610</name>
</gene>
<comment type="caution">
    <text evidence="3">The sequence shown here is derived from an EMBL/GenBank/DDBJ whole genome shotgun (WGS) entry which is preliminary data.</text>
</comment>
<dbReference type="OrthoDB" id="9782505at2"/>
<dbReference type="RefSeq" id="WP_106775918.1">
    <property type="nucleotide sequence ID" value="NZ_JYGE01000001.1"/>
</dbReference>
<sequence>MNKKILRIKLHQNKAHYRKEETINNKMTYPLPPYSTVIGAIHAACGYEEYRPMDISIQGRYESMDQEIYKDLGFLNSVMDDRGVLVKLKSPNKLNDGYKEIAKTLKSKGNSFKKKITIDILDEEELDEYIRISDLREVFQEENALLKKEDKEIKEKVKALKAKQKEEDKSSHIYEMIDQEIKELNNSIKAKKKELKEKKDKEYTEPMSFYANLTTSIKRYEILYGVDLVLHIRSDEKTMEEIMDNVLNITSIGRSEDFVDSVEAKFVEISEDEDFVEEPSELLRNYSGYVDYDSLNDDILDEESIYYPESINTAASIATRGTCYYLNKDYEIIKNKRIFNKKKVVYLSGYKINIDSSEYNSAYPERGIYIDEDGYVISLM</sequence>
<proteinExistence type="predicted"/>
<evidence type="ECO:0000313" key="4">
    <source>
        <dbReference type="Proteomes" id="UP000241434"/>
    </source>
</evidence>
<protein>
    <submittedName>
        <fullName evidence="3">CRISPR-associated protein Cas5</fullName>
    </submittedName>
</protein>
<dbReference type="NCBIfam" id="TIGR02593">
    <property type="entry name" value="CRISPR_cas5"/>
    <property type="match status" value="1"/>
</dbReference>
<dbReference type="InterPro" id="IPR013422">
    <property type="entry name" value="CRISPR-assoc_prot_Cas5_N"/>
</dbReference>
<dbReference type="EMBL" id="JYGE01000001">
    <property type="protein sequence ID" value="PSJ32300.1"/>
    <property type="molecule type" value="Genomic_DNA"/>
</dbReference>
<feature type="coiled-coil region" evidence="2">
    <location>
        <begin position="136"/>
        <end position="205"/>
    </location>
</feature>
<evidence type="ECO:0000256" key="1">
    <source>
        <dbReference type="ARBA" id="ARBA00023118"/>
    </source>
</evidence>
<dbReference type="Pfam" id="PF09704">
    <property type="entry name" value="Cas_Cas5d"/>
    <property type="match status" value="1"/>
</dbReference>
<keyword evidence="2" id="KW-0175">Coiled coil</keyword>
<evidence type="ECO:0000256" key="2">
    <source>
        <dbReference type="SAM" id="Coils"/>
    </source>
</evidence>
<dbReference type="GO" id="GO:0043571">
    <property type="term" value="P:maintenance of CRISPR repeat elements"/>
    <property type="evidence" value="ECO:0007669"/>
    <property type="project" value="InterPro"/>
</dbReference>
<keyword evidence="1" id="KW-0051">Antiviral defense</keyword>
<dbReference type="Proteomes" id="UP000241434">
    <property type="component" value="Unassembled WGS sequence"/>
</dbReference>
<keyword evidence="4" id="KW-1185">Reference proteome</keyword>